<dbReference type="EC" id="1.3.-.-" evidence="2"/>
<dbReference type="Pfam" id="PF22917">
    <property type="entry name" value="PRISE"/>
    <property type="match status" value="1"/>
</dbReference>
<organism evidence="2 3">
    <name type="scientific">Medicago truncatula</name>
    <name type="common">Barrel medic</name>
    <name type="synonym">Medicago tribuloides</name>
    <dbReference type="NCBI Taxonomy" id="3880"/>
    <lineage>
        <taxon>Eukaryota</taxon>
        <taxon>Viridiplantae</taxon>
        <taxon>Streptophyta</taxon>
        <taxon>Embryophyta</taxon>
        <taxon>Tracheophyta</taxon>
        <taxon>Spermatophyta</taxon>
        <taxon>Magnoliopsida</taxon>
        <taxon>eudicotyledons</taxon>
        <taxon>Gunneridae</taxon>
        <taxon>Pentapetalae</taxon>
        <taxon>rosids</taxon>
        <taxon>fabids</taxon>
        <taxon>Fabales</taxon>
        <taxon>Fabaceae</taxon>
        <taxon>Papilionoideae</taxon>
        <taxon>50 kb inversion clade</taxon>
        <taxon>NPAAA clade</taxon>
        <taxon>Hologalegina</taxon>
        <taxon>IRL clade</taxon>
        <taxon>Trifolieae</taxon>
        <taxon>Medicago</taxon>
    </lineage>
</organism>
<reference evidence="3" key="1">
    <citation type="journal article" date="2018" name="Nat. Plants">
        <title>Whole-genome landscape of Medicago truncatula symbiotic genes.</title>
        <authorList>
            <person name="Pecrix Y."/>
            <person name="Staton S.E."/>
            <person name="Sallet E."/>
            <person name="Lelandais-Briere C."/>
            <person name="Moreau S."/>
            <person name="Carrere S."/>
            <person name="Blein T."/>
            <person name="Jardinaud M.F."/>
            <person name="Latrasse D."/>
            <person name="Zouine M."/>
            <person name="Zahm M."/>
            <person name="Kreplak J."/>
            <person name="Mayjonade B."/>
            <person name="Satge C."/>
            <person name="Perez M."/>
            <person name="Cauet S."/>
            <person name="Marande W."/>
            <person name="Chantry-Darmon C."/>
            <person name="Lopez-Roques C."/>
            <person name="Bouchez O."/>
            <person name="Berard A."/>
            <person name="Debelle F."/>
            <person name="Munos S."/>
            <person name="Bendahmane A."/>
            <person name="Berges H."/>
            <person name="Niebel A."/>
            <person name="Buitink J."/>
            <person name="Frugier F."/>
            <person name="Benhamed M."/>
            <person name="Crespi M."/>
            <person name="Gouzy J."/>
            <person name="Gamas P."/>
        </authorList>
    </citation>
    <scope>NUCLEOTIDE SEQUENCE [LARGE SCALE GENOMIC DNA]</scope>
    <source>
        <strain evidence="3">cv. Jemalong A17</strain>
    </source>
</reference>
<evidence type="ECO:0000313" key="3">
    <source>
        <dbReference type="Proteomes" id="UP000265566"/>
    </source>
</evidence>
<evidence type="ECO:0000313" key="2">
    <source>
        <dbReference type="EMBL" id="RHN77253.1"/>
    </source>
</evidence>
<proteinExistence type="predicted"/>
<sequence length="136" mass="15607">MAWLAVHNQTWNTDNYVDYIQCDVSDQKDVELKLSPLTDVTHIFYVSWTSMPTEAQNCKVNGSMLRNVLRALIPNTLNLCHVSLQTGIKHYFGSFEIVGKIKPHESPFTEDVPRLVTPNFYHTQEDILLEEVGKLN</sequence>
<dbReference type="PANTHER" id="PTHR32487">
    <property type="entry name" value="3-OXO-DELTA(4,5)-STEROID 5-BETA-REDUCTASE"/>
    <property type="match status" value="1"/>
</dbReference>
<comment type="caution">
    <text evidence="2">The sequence shown here is derived from an EMBL/GenBank/DDBJ whole genome shotgun (WGS) entry which is preliminary data.</text>
</comment>
<feature type="domain" description="PRISE-like Rossmann-fold" evidence="1">
    <location>
        <begin position="29"/>
        <end position="128"/>
    </location>
</feature>
<dbReference type="GO" id="GO:0006629">
    <property type="term" value="P:lipid metabolic process"/>
    <property type="evidence" value="ECO:0007669"/>
    <property type="project" value="UniProtKB-ARBA"/>
</dbReference>
<protein>
    <submittedName>
        <fullName evidence="2">Putative oxidoreductase</fullName>
        <ecNumber evidence="2">1.3.-.-</ecNumber>
    </submittedName>
</protein>
<dbReference type="PANTHER" id="PTHR32487:SF30">
    <property type="entry name" value="3-OXO-DELTA(4,5)-STEROID 5-BETA-REDUCTASE-LIKE PROTEIN"/>
    <property type="match status" value="1"/>
</dbReference>
<dbReference type="Gene3D" id="3.40.50.720">
    <property type="entry name" value="NAD(P)-binding Rossmann-like Domain"/>
    <property type="match status" value="1"/>
</dbReference>
<dbReference type="AlphaFoldDB" id="A0A396JLW7"/>
<gene>
    <name evidence="2" type="ORF">MtrunA17_Chr1g0152801</name>
</gene>
<dbReference type="EMBL" id="PSQE01000001">
    <property type="protein sequence ID" value="RHN77253.1"/>
    <property type="molecule type" value="Genomic_DNA"/>
</dbReference>
<dbReference type="InterPro" id="IPR055222">
    <property type="entry name" value="PRISE-like_Rossmann-fold"/>
</dbReference>
<dbReference type="GO" id="GO:0016627">
    <property type="term" value="F:oxidoreductase activity, acting on the CH-CH group of donors"/>
    <property type="evidence" value="ECO:0007669"/>
    <property type="project" value="UniProtKB-ARBA"/>
</dbReference>
<keyword evidence="2" id="KW-0560">Oxidoreductase</keyword>
<dbReference type="Gramene" id="rna691">
    <property type="protein sequence ID" value="RHN77253.1"/>
    <property type="gene ID" value="gene691"/>
</dbReference>
<name>A0A396JLW7_MEDTR</name>
<accession>A0A396JLW7</accession>
<evidence type="ECO:0000259" key="1">
    <source>
        <dbReference type="Pfam" id="PF22917"/>
    </source>
</evidence>
<dbReference type="Proteomes" id="UP000265566">
    <property type="component" value="Chromosome 1"/>
</dbReference>